<dbReference type="EMBL" id="MDYQ01000089">
    <property type="protein sequence ID" value="PRP83110.1"/>
    <property type="molecule type" value="Genomic_DNA"/>
</dbReference>
<dbReference type="OrthoDB" id="16824at2759"/>
<protein>
    <submittedName>
        <fullName evidence="1">Uncharacterized protein</fullName>
    </submittedName>
</protein>
<keyword evidence="2" id="KW-1185">Reference proteome</keyword>
<name>A0A2P6NGN7_9EUKA</name>
<dbReference type="AlphaFoldDB" id="A0A2P6NGN7"/>
<dbReference type="Proteomes" id="UP000241769">
    <property type="component" value="Unassembled WGS sequence"/>
</dbReference>
<sequence length="70" mass="7487">MGLTGLILDTVAISSAFAGLRRATGYSIQEKIVPKINNVTARTSLNAFFNVGEFIVDKGIKAINSTSKKQ</sequence>
<organism evidence="1 2">
    <name type="scientific">Planoprotostelium fungivorum</name>
    <dbReference type="NCBI Taxonomy" id="1890364"/>
    <lineage>
        <taxon>Eukaryota</taxon>
        <taxon>Amoebozoa</taxon>
        <taxon>Evosea</taxon>
        <taxon>Variosea</taxon>
        <taxon>Cavosteliida</taxon>
        <taxon>Cavosteliaceae</taxon>
        <taxon>Planoprotostelium</taxon>
    </lineage>
</organism>
<dbReference type="PANTHER" id="PTHR28075">
    <property type="entry name" value="CHROMOSOME 16, WHOLE GENOME SHOTGUN SEQUENCE"/>
    <property type="match status" value="1"/>
</dbReference>
<reference evidence="1 2" key="1">
    <citation type="journal article" date="2018" name="Genome Biol. Evol.">
        <title>Multiple Roots of Fruiting Body Formation in Amoebozoa.</title>
        <authorList>
            <person name="Hillmann F."/>
            <person name="Forbes G."/>
            <person name="Novohradska S."/>
            <person name="Ferling I."/>
            <person name="Riege K."/>
            <person name="Groth M."/>
            <person name="Westermann M."/>
            <person name="Marz M."/>
            <person name="Spaller T."/>
            <person name="Winckler T."/>
            <person name="Schaap P."/>
            <person name="Glockner G."/>
        </authorList>
    </citation>
    <scope>NUCLEOTIDE SEQUENCE [LARGE SCALE GENOMIC DNA]</scope>
    <source>
        <strain evidence="1 2">Jena</strain>
    </source>
</reference>
<comment type="caution">
    <text evidence="1">The sequence shown here is derived from an EMBL/GenBank/DDBJ whole genome shotgun (WGS) entry which is preliminary data.</text>
</comment>
<evidence type="ECO:0000313" key="2">
    <source>
        <dbReference type="Proteomes" id="UP000241769"/>
    </source>
</evidence>
<dbReference type="GO" id="GO:0005737">
    <property type="term" value="C:cytoplasm"/>
    <property type="evidence" value="ECO:0007669"/>
    <property type="project" value="TreeGrafter"/>
</dbReference>
<evidence type="ECO:0000313" key="1">
    <source>
        <dbReference type="EMBL" id="PRP83110.1"/>
    </source>
</evidence>
<gene>
    <name evidence="1" type="ORF">PROFUN_09789</name>
</gene>
<dbReference type="InterPro" id="IPR013726">
    <property type="entry name" value="Mitofissin"/>
</dbReference>
<dbReference type="Pfam" id="PF08520">
    <property type="entry name" value="Mitofissin"/>
    <property type="match status" value="1"/>
</dbReference>
<proteinExistence type="predicted"/>
<dbReference type="PANTHER" id="PTHR28075:SF1">
    <property type="entry name" value="DUF1748-DOMAIN-CONTAINING PROTEIN"/>
    <property type="match status" value="1"/>
</dbReference>
<dbReference type="InParanoid" id="A0A2P6NGN7"/>
<accession>A0A2P6NGN7</accession>